<keyword evidence="4" id="KW-1185">Reference proteome</keyword>
<reference evidence="3 4" key="1">
    <citation type="submission" date="2017-04" db="EMBL/GenBank/DDBJ databases">
        <authorList>
            <person name="Varghese N."/>
            <person name="Submissions S."/>
        </authorList>
    </citation>
    <scope>NUCLEOTIDE SEQUENCE [LARGE SCALE GENOMIC DNA]</scope>
    <source>
        <strain evidence="3 4">J3</strain>
    </source>
</reference>
<name>A0ABY1M640_RHORH</name>
<feature type="chain" id="PRO_5047271575" evidence="2">
    <location>
        <begin position="23"/>
        <end position="78"/>
    </location>
</feature>
<comment type="caution">
    <text evidence="3">The sequence shown here is derived from an EMBL/GenBank/DDBJ whole genome shotgun (WGS) entry which is preliminary data.</text>
</comment>
<proteinExistence type="predicted"/>
<feature type="compositionally biased region" description="Low complexity" evidence="1">
    <location>
        <begin position="28"/>
        <end position="40"/>
    </location>
</feature>
<evidence type="ECO:0000256" key="2">
    <source>
        <dbReference type="SAM" id="SignalP"/>
    </source>
</evidence>
<feature type="compositionally biased region" description="Polar residues" evidence="1">
    <location>
        <begin position="49"/>
        <end position="70"/>
    </location>
</feature>
<sequence>MRTSRAMRAVLTVATATTLAIAACGSDTIAAGSGTGTATTPVREGDGGSTSRRWTPESIGSNREISSGRTSPPLKPGR</sequence>
<dbReference type="EMBL" id="FXAV01000002">
    <property type="protein sequence ID" value="SMG17150.1"/>
    <property type="molecule type" value="Genomic_DNA"/>
</dbReference>
<evidence type="ECO:0000256" key="1">
    <source>
        <dbReference type="SAM" id="MobiDB-lite"/>
    </source>
</evidence>
<feature type="signal peptide" evidence="2">
    <location>
        <begin position="1"/>
        <end position="22"/>
    </location>
</feature>
<dbReference type="Proteomes" id="UP000193566">
    <property type="component" value="Unassembled WGS sequence"/>
</dbReference>
<evidence type="ECO:0000313" key="4">
    <source>
        <dbReference type="Proteomes" id="UP000193566"/>
    </source>
</evidence>
<dbReference type="PROSITE" id="PS51257">
    <property type="entry name" value="PROKAR_LIPOPROTEIN"/>
    <property type="match status" value="1"/>
</dbReference>
<keyword evidence="2" id="KW-0732">Signal</keyword>
<protein>
    <submittedName>
        <fullName evidence="3">Uncharacterized protein</fullName>
    </submittedName>
</protein>
<feature type="region of interest" description="Disordered" evidence="1">
    <location>
        <begin position="28"/>
        <end position="78"/>
    </location>
</feature>
<accession>A0ABY1M640</accession>
<organism evidence="3 4">
    <name type="scientific">Rhodococcus rhodochrous J3</name>
    <dbReference type="NCBI Taxonomy" id="903528"/>
    <lineage>
        <taxon>Bacteria</taxon>
        <taxon>Bacillati</taxon>
        <taxon>Actinomycetota</taxon>
        <taxon>Actinomycetes</taxon>
        <taxon>Mycobacteriales</taxon>
        <taxon>Nocardiaceae</taxon>
        <taxon>Rhodococcus</taxon>
    </lineage>
</organism>
<evidence type="ECO:0000313" key="3">
    <source>
        <dbReference type="EMBL" id="SMG17150.1"/>
    </source>
</evidence>
<gene>
    <name evidence="3" type="ORF">SAMN02745947_00842</name>
</gene>